<dbReference type="eggNOG" id="COG3843">
    <property type="taxonomic scope" value="Bacteria"/>
</dbReference>
<gene>
    <name evidence="3" type="ordered locus">Ftrac_3801</name>
</gene>
<feature type="domain" description="MobA/VirD2-like nuclease" evidence="2">
    <location>
        <begin position="81"/>
        <end position="208"/>
    </location>
</feature>
<evidence type="ECO:0000259" key="2">
    <source>
        <dbReference type="Pfam" id="PF03432"/>
    </source>
</evidence>
<proteinExistence type="predicted"/>
<keyword evidence="3" id="KW-0614">Plasmid</keyword>
<dbReference type="KEGG" id="mtt:Ftrac_3801"/>
<protein>
    <submittedName>
        <fullName evidence="3">Relaxase/mobilization nuclease family protein</fullName>
    </submittedName>
</protein>
<accession>E4TW45</accession>
<dbReference type="InterPro" id="IPR005094">
    <property type="entry name" value="Endonuclease_MobA/VirD2"/>
</dbReference>
<sequence>MPTVSNGKALAESLQPRASGRAPQACRDGKQPQPNSAQRERRGKAKAFLPARLGADTRTFKQAKMIGKTGTGRSFGGLIEYLLDEKKEAEILAVDGVCDHDKKTAIEDFNMMRKQLPTLGKAVWHSSISFAEGDNMSNEEMKEIASEFMQEMGLENTQYMVVKHNDSKHQHLHIVANRVNYEGKAISDSHSKRKTVDRCEKIAKKHGLTNAKEQGNQRKEAIKKTIYQGIDQGKDLAGIMKGVEKLGYTVQYNQAKTGKISGVSYKMEDKGIIFKASEIDRNLSYTKLLRHIEEHKEREKTKQKQQDKSKNISTKRSIDQSKGMSR</sequence>
<dbReference type="Proteomes" id="UP000008720">
    <property type="component" value="Plasmid pFTRAC01"/>
</dbReference>
<feature type="region of interest" description="Disordered" evidence="1">
    <location>
        <begin position="1"/>
        <end position="44"/>
    </location>
</feature>
<evidence type="ECO:0000256" key="1">
    <source>
        <dbReference type="SAM" id="MobiDB-lite"/>
    </source>
</evidence>
<feature type="compositionally biased region" description="Polar residues" evidence="1">
    <location>
        <begin position="311"/>
        <end position="326"/>
    </location>
</feature>
<dbReference type="HOGENOM" id="CLU_022309_0_0_10"/>
<feature type="compositionally biased region" description="Basic and acidic residues" evidence="1">
    <location>
        <begin position="294"/>
        <end position="310"/>
    </location>
</feature>
<dbReference type="AlphaFoldDB" id="E4TW45"/>
<organism evidence="3 4">
    <name type="scientific">Marivirga tractuosa (strain ATCC 23168 / DSM 4126 / NBRC 15989 / NCIMB 1408 / VKM B-1430 / H-43)</name>
    <name type="common">Microscilla tractuosa</name>
    <name type="synonym">Flexibacter tractuosus</name>
    <dbReference type="NCBI Taxonomy" id="643867"/>
    <lineage>
        <taxon>Bacteria</taxon>
        <taxon>Pseudomonadati</taxon>
        <taxon>Bacteroidota</taxon>
        <taxon>Cytophagia</taxon>
        <taxon>Cytophagales</taxon>
        <taxon>Marivirgaceae</taxon>
        <taxon>Marivirga</taxon>
    </lineage>
</organism>
<keyword evidence="4" id="KW-1185">Reference proteome</keyword>
<geneLocation type="plasmid" evidence="3 4">
    <name>pFTRAC01</name>
</geneLocation>
<evidence type="ECO:0000313" key="3">
    <source>
        <dbReference type="EMBL" id="ADR23767.1"/>
    </source>
</evidence>
<dbReference type="Pfam" id="PF03432">
    <property type="entry name" value="Relaxase"/>
    <property type="match status" value="1"/>
</dbReference>
<name>E4TW45_MARTH</name>
<dbReference type="EMBL" id="CP002350">
    <property type="protein sequence ID" value="ADR23767.1"/>
    <property type="molecule type" value="Genomic_DNA"/>
</dbReference>
<feature type="region of interest" description="Disordered" evidence="1">
    <location>
        <begin position="294"/>
        <end position="326"/>
    </location>
</feature>
<reference evidence="3 4" key="1">
    <citation type="journal article" date="2011" name="Stand. Genomic Sci.">
        <title>Complete genome sequence of Marivirga tractuosa type strain (H-43).</title>
        <authorList>
            <person name="Pagani I."/>
            <person name="Chertkov O."/>
            <person name="Lapidus A."/>
            <person name="Lucas S."/>
            <person name="Del Rio T.G."/>
            <person name="Tice H."/>
            <person name="Copeland A."/>
            <person name="Cheng J.F."/>
            <person name="Nolan M."/>
            <person name="Saunders E."/>
            <person name="Pitluck S."/>
            <person name="Held B."/>
            <person name="Goodwin L."/>
            <person name="Liolios K."/>
            <person name="Ovchinikova G."/>
            <person name="Ivanova N."/>
            <person name="Mavromatis K."/>
            <person name="Pati A."/>
            <person name="Chen A."/>
            <person name="Palaniappan K."/>
            <person name="Land M."/>
            <person name="Hauser L."/>
            <person name="Jeffries C.D."/>
            <person name="Detter J.C."/>
            <person name="Han C."/>
            <person name="Tapia R."/>
            <person name="Ngatchou-Djao O.D."/>
            <person name="Rohde M."/>
            <person name="Goker M."/>
            <person name="Spring S."/>
            <person name="Sikorski J."/>
            <person name="Woyke T."/>
            <person name="Bristow J."/>
            <person name="Eisen J.A."/>
            <person name="Markowitz V."/>
            <person name="Hugenholtz P."/>
            <person name="Klenk H.P."/>
            <person name="Kyrpides N.C."/>
        </authorList>
    </citation>
    <scope>NUCLEOTIDE SEQUENCE [LARGE SCALE GENOMIC DNA]</scope>
    <source>
        <strain evidence="4">ATCC 23168 / DSM 4126 / NBRC 15989 / NCIMB 1408 / VKM B-1430 / H-43</strain>
        <plasmid evidence="4">pFTRAC01</plasmid>
    </source>
</reference>
<evidence type="ECO:0000313" key="4">
    <source>
        <dbReference type="Proteomes" id="UP000008720"/>
    </source>
</evidence>